<dbReference type="WBParaSite" id="PS1159_v2.g4698.t1">
    <property type="protein sequence ID" value="PS1159_v2.g4698.t1"/>
    <property type="gene ID" value="PS1159_v2.g4698"/>
</dbReference>
<organism evidence="1 2">
    <name type="scientific">Panagrolaimus sp. PS1159</name>
    <dbReference type="NCBI Taxonomy" id="55785"/>
    <lineage>
        <taxon>Eukaryota</taxon>
        <taxon>Metazoa</taxon>
        <taxon>Ecdysozoa</taxon>
        <taxon>Nematoda</taxon>
        <taxon>Chromadorea</taxon>
        <taxon>Rhabditida</taxon>
        <taxon>Tylenchina</taxon>
        <taxon>Panagrolaimomorpha</taxon>
        <taxon>Panagrolaimoidea</taxon>
        <taxon>Panagrolaimidae</taxon>
        <taxon>Panagrolaimus</taxon>
    </lineage>
</organism>
<protein>
    <submittedName>
        <fullName evidence="2">Protein kinase domain-containing protein</fullName>
    </submittedName>
</protein>
<evidence type="ECO:0000313" key="2">
    <source>
        <dbReference type="WBParaSite" id="PS1159_v2.g4698.t1"/>
    </source>
</evidence>
<dbReference type="Proteomes" id="UP000887580">
    <property type="component" value="Unplaced"/>
</dbReference>
<name>A0AC35GF20_9BILA</name>
<evidence type="ECO:0000313" key="1">
    <source>
        <dbReference type="Proteomes" id="UP000887580"/>
    </source>
</evidence>
<sequence length="162" mass="18285">MPLGSLFGGGSSSGPKPQPLQSETNKKEKREKTSSSAAKDIDKDCKGTTLKINKKSFTIEKKLAEGGFAIVYLVYDKHSRYYALKRQLIRDDPRQLEACKTESQIVKNLSGHKNLISYIDNQLTVNKAGVYDYMLLTVYYKTSVLQLMNSRLLANKWLTVNE</sequence>
<accession>A0AC35GF20</accession>
<reference evidence="2" key="1">
    <citation type="submission" date="2022-11" db="UniProtKB">
        <authorList>
            <consortium name="WormBaseParasite"/>
        </authorList>
    </citation>
    <scope>IDENTIFICATION</scope>
</reference>
<proteinExistence type="predicted"/>